<dbReference type="InterPro" id="IPR025377">
    <property type="entry name" value="DUF4367"/>
</dbReference>
<sequence>MDESDDNAQIVYMEFESSANPTVDSENASLIKEIDVSGNSGTLIVKDSVITVVWQMEDQLLMIQSSEAVGEDETIKMAESVEFVK</sequence>
<dbReference type="Pfam" id="PF14285">
    <property type="entry name" value="DUF4367"/>
    <property type="match status" value="1"/>
</dbReference>
<gene>
    <name evidence="2" type="ORF">SDC9_65442</name>
</gene>
<comment type="caution">
    <text evidence="2">The sequence shown here is derived from an EMBL/GenBank/DDBJ whole genome shotgun (WGS) entry which is preliminary data.</text>
</comment>
<dbReference type="AlphaFoldDB" id="A0A644XYB1"/>
<accession>A0A644XYB1</accession>
<protein>
    <recommendedName>
        <fullName evidence="1">DUF4367 domain-containing protein</fullName>
    </recommendedName>
</protein>
<dbReference type="EMBL" id="VSSQ01003096">
    <property type="protein sequence ID" value="MPM19024.1"/>
    <property type="molecule type" value="Genomic_DNA"/>
</dbReference>
<evidence type="ECO:0000259" key="1">
    <source>
        <dbReference type="Pfam" id="PF14285"/>
    </source>
</evidence>
<reference evidence="2" key="1">
    <citation type="submission" date="2019-08" db="EMBL/GenBank/DDBJ databases">
        <authorList>
            <person name="Kucharzyk K."/>
            <person name="Murdoch R.W."/>
            <person name="Higgins S."/>
            <person name="Loffler F."/>
        </authorList>
    </citation>
    <scope>NUCLEOTIDE SEQUENCE</scope>
</reference>
<feature type="domain" description="DUF4367" evidence="1">
    <location>
        <begin position="5"/>
        <end position="81"/>
    </location>
</feature>
<proteinExistence type="predicted"/>
<name>A0A644XYB1_9ZZZZ</name>
<evidence type="ECO:0000313" key="2">
    <source>
        <dbReference type="EMBL" id="MPM19024.1"/>
    </source>
</evidence>
<organism evidence="2">
    <name type="scientific">bioreactor metagenome</name>
    <dbReference type="NCBI Taxonomy" id="1076179"/>
    <lineage>
        <taxon>unclassified sequences</taxon>
        <taxon>metagenomes</taxon>
        <taxon>ecological metagenomes</taxon>
    </lineage>
</organism>